<dbReference type="eggNOG" id="ENOG503488A">
    <property type="taxonomic scope" value="Bacteria"/>
</dbReference>
<dbReference type="Gene3D" id="3.10.180.10">
    <property type="entry name" value="2,3-Dihydroxybiphenyl 1,2-Dioxygenase, domain 1"/>
    <property type="match status" value="2"/>
</dbReference>
<dbReference type="RefSeq" id="WP_036781075.1">
    <property type="nucleotide sequence ID" value="NZ_AVBG01000003.1"/>
</dbReference>
<name>A0A0A2UVS4_9BACI</name>
<dbReference type="OrthoDB" id="2184229at2"/>
<comment type="caution">
    <text evidence="1">The sequence shown here is derived from an EMBL/GenBank/DDBJ whole genome shotgun (WGS) entry which is preliminary data.</text>
</comment>
<evidence type="ECO:0000313" key="2">
    <source>
        <dbReference type="Proteomes" id="UP000030153"/>
    </source>
</evidence>
<dbReference type="AlphaFoldDB" id="A0A0A2UVS4"/>
<sequence length="237" mass="27279">MAIKQLNSIRIPCRNLQETKEWYKDHLQLEAKGNQEEVTISFAEGADLVFYKSNVTQEYPFSPFNINVNEPQYLHRDLFLKGAKLTDIDDFFDMLCYEVTDPNNIQIGIVGWEEEAKAKNPVTKLGGYFLPVKSLEDASFWYKTHLNVEQLYDFSFNTPMYGEMRALTLDHLGITLVEIPSDLHNVIEHPFTLGSTNLEEDLKSLQQSGVEIEESTPGESFYFKDQEGHKIQVQLIS</sequence>
<accession>A0A0A2UVS4</accession>
<evidence type="ECO:0000313" key="1">
    <source>
        <dbReference type="EMBL" id="KGP92352.1"/>
    </source>
</evidence>
<reference evidence="1 2" key="1">
    <citation type="submission" date="2013-08" db="EMBL/GenBank/DDBJ databases">
        <title>Genome of Pontibacillus chungwhensis.</title>
        <authorList>
            <person name="Wang Q."/>
            <person name="Wang G."/>
        </authorList>
    </citation>
    <scope>NUCLEOTIDE SEQUENCE [LARGE SCALE GENOMIC DNA]</scope>
    <source>
        <strain evidence="1 2">BH030062</strain>
    </source>
</reference>
<dbReference type="EMBL" id="AVBG01000003">
    <property type="protein sequence ID" value="KGP92352.1"/>
    <property type="molecule type" value="Genomic_DNA"/>
</dbReference>
<gene>
    <name evidence="1" type="ORF">N780_00645</name>
</gene>
<dbReference type="Proteomes" id="UP000030153">
    <property type="component" value="Unassembled WGS sequence"/>
</dbReference>
<organism evidence="1 2">
    <name type="scientific">Pontibacillus chungwhensis BH030062</name>
    <dbReference type="NCBI Taxonomy" id="1385513"/>
    <lineage>
        <taxon>Bacteria</taxon>
        <taxon>Bacillati</taxon>
        <taxon>Bacillota</taxon>
        <taxon>Bacilli</taxon>
        <taxon>Bacillales</taxon>
        <taxon>Bacillaceae</taxon>
        <taxon>Pontibacillus</taxon>
    </lineage>
</organism>
<dbReference type="SUPFAM" id="SSF54593">
    <property type="entry name" value="Glyoxalase/Bleomycin resistance protein/Dihydroxybiphenyl dioxygenase"/>
    <property type="match status" value="1"/>
</dbReference>
<protein>
    <recommendedName>
        <fullName evidence="3">Glyoxalase</fullName>
    </recommendedName>
</protein>
<evidence type="ECO:0008006" key="3">
    <source>
        <dbReference type="Google" id="ProtNLM"/>
    </source>
</evidence>
<dbReference type="STRING" id="1385513.N780_00645"/>
<dbReference type="InterPro" id="IPR029068">
    <property type="entry name" value="Glyas_Bleomycin-R_OHBP_Dase"/>
</dbReference>
<keyword evidence="2" id="KW-1185">Reference proteome</keyword>
<proteinExistence type="predicted"/>